<organism evidence="8 9">
    <name type="scientific">Polyangium jinanense</name>
    <dbReference type="NCBI Taxonomy" id="2829994"/>
    <lineage>
        <taxon>Bacteria</taxon>
        <taxon>Pseudomonadati</taxon>
        <taxon>Myxococcota</taxon>
        <taxon>Polyangia</taxon>
        <taxon>Polyangiales</taxon>
        <taxon>Polyangiaceae</taxon>
        <taxon>Polyangium</taxon>
    </lineage>
</organism>
<keyword evidence="4" id="KW-0808">Transferase</keyword>
<dbReference type="RefSeq" id="WP_272427276.1">
    <property type="nucleotide sequence ID" value="NZ_JAGTJJ010000057.1"/>
</dbReference>
<dbReference type="InterPro" id="IPR005467">
    <property type="entry name" value="His_kinase_dom"/>
</dbReference>
<gene>
    <name evidence="8" type="ORF">KEG57_45110</name>
</gene>
<dbReference type="InterPro" id="IPR011009">
    <property type="entry name" value="Kinase-like_dom_sf"/>
</dbReference>
<dbReference type="EC" id="2.7.13.3" evidence="2"/>
<dbReference type="FunFam" id="3.30.450.40:FF:000035">
    <property type="entry name" value="PAS sensor protein"/>
    <property type="match status" value="1"/>
</dbReference>
<evidence type="ECO:0000256" key="2">
    <source>
        <dbReference type="ARBA" id="ARBA00012438"/>
    </source>
</evidence>
<evidence type="ECO:0000313" key="9">
    <source>
        <dbReference type="Proteomes" id="UP001151081"/>
    </source>
</evidence>
<dbReference type="Gene3D" id="1.10.287.130">
    <property type="match status" value="1"/>
</dbReference>
<accession>A0A9X3XE31</accession>
<dbReference type="GO" id="GO:0000155">
    <property type="term" value="F:phosphorelay sensor kinase activity"/>
    <property type="evidence" value="ECO:0007669"/>
    <property type="project" value="InterPro"/>
</dbReference>
<sequence length="1889" mass="209450">MKDASPFAITDTLHEGGGTVLLRGVRTADHLPVILKVLDPRCSRPRDLERLKREYEIGRQLDLPAIVKPLSLETHEGMPALVLEDFGGQSLDHFLGAPLPIERFLDLAVRIAAAVGALHRRGIIHKDLKPQNILVNVSTGQVKLADFGLAVCPSRERQAALRPNLIEGSLPYLAPEQTGRMNRAIDSRADLYALGVTFYEMLTGRLPFEAEDPLEWVHCHVARVPQPPSALVPGLPEVLSALVVKLLCKMAEDRYQTARGLQYDLDLALAQWRAKGRLEPFPLAENDVSGRLEIPQKLYGREEEIAALLSAFERVVGTAVPELVLVSGYSGIGKSALVQELDKPVIRERGFFASGKFDQYKRDVPYSTLVQAFRELVLAILAESEDRIAKWKERLLGALAINAQIIVDVIREVELVIGWQPPAPELPPMEAQNRFRMVFRHFIGVFAQKEHPLALFLDDLQWADSASLGLLQDLVTYPETRDLLVVGAYRDNEVSPTHPLMLALDKIRKEGARVSDIVLGPLSGEHVVALVSDALHCRREDAVPLAELVHEKTAGNPFFALQFLAALHEERLIEFDAHAGAFRWDVAKAREKGFTGNVVDLVVGKLARLPESTQEAVQTLACLGNTAEVTVLATVSGRSEEASHADLWEAVRAGLILRMADTYKFPHDRIQEAAYSLIPESERAAVHLEIGRLLSARTPPEELEENIFEIVNQLNRGATLITTRGERERVAELNLVASKRAKGSTAYASSLKYLAAGSALLEEDRWERRYELTFALEFHRAECEFLTGYMTEAEERLSTLSRRAGNLVNSAAVACARMALYLTLDRTDRTIEVCLEYLRRVGVEWSPRPAEDEVRQEYERLWQKLGSRAIEELIDLPPLTDPAFRATMTVLMECLPPAMFSDQNLLCLIIGRMGNLSLEHGNSDASCYAYVWLGMILGPRFGDYRAAFRFGKLGFDLVETRGLDRFKARVYLGFWHSVNPWTRHVRTGREGVRQAFDAAQEAGDITFAAYCYTTLITDLLAVGDPLGDVQQEAENGLEFVRRAKFGLIVDTIMGQLGLIRTLRGLTPDLASFNDATFDEGRFERHLEGDPRLSFASCSYWTRKLQARFFAGDHASAITAASKVEPLLWTVPSQLEVAEYHFYGALALAAHDDAPSAQERALHREALVAHHKKLEVWADNCPENFENRAALVAAEIARIDGEWDKAAQQYERAIRSARDNGFVQNEAIAYETAARFYRGRGYELIADTYLREARARYLRWGADGKVARIDQQAPHLLEPRALAPTATFVVRPEQLDLLSVTKASQTISSEITFDKLVRTLLTVVLEQGGAQRACLVLSQSGSLSIEAEAALEERGAATCTLGPLPVDSSQRIPVSVVHYVHRTKERVILGNAAADAGKFSGDEHFARRRPKSVLCMPILRQAEVVGLLYLENNLLAGAFTPDRLVALSLLATQAAISLEKAQLLGKEQAARAAAEAAERRAMFIAEAGALLSESLDYTETLGRLARLCVESISDWCVIDVVKGGEIRRIAGAHKDPMKAPLLEELQRRYPPRWNSPHAASRVLRTGQPILIPELSEEVIGKLVVDDEHLRLSHALGAQSSMIVPLVSHGQTLGVLSVVSAAPERRYGRADLVLVEEVARRAAVAIDNARLYRKTQEAVRVRDEFLTVASHELNTPVTSLRLTLQSIDRAIRSGWPADTQAMCKMVERALRQGTRLARLNKALVDVSQLHAGRLPLEREEVDLATLIRNAIDQLKPELSQARCTVDIQDGEHVVGYWDPDRIEQIVTNLLSNAAKFGAGKPIEVFYGENEGIARIVVHDHGIGIDPARQERIFDRFERAASENYGGLGLGLYISRRIAEAHGGTLRVQSEPGVGSSFTLELPRVGRLSTVC</sequence>
<dbReference type="Gene3D" id="3.40.50.300">
    <property type="entry name" value="P-loop containing nucleotide triphosphate hydrolases"/>
    <property type="match status" value="1"/>
</dbReference>
<dbReference type="SUPFAM" id="SSF55874">
    <property type="entry name" value="ATPase domain of HSP90 chaperone/DNA topoisomerase II/histidine kinase"/>
    <property type="match status" value="1"/>
</dbReference>
<dbReference type="InterPro" id="IPR041664">
    <property type="entry name" value="AAA_16"/>
</dbReference>
<dbReference type="InterPro" id="IPR027417">
    <property type="entry name" value="P-loop_NTPase"/>
</dbReference>
<dbReference type="Gene3D" id="3.30.565.10">
    <property type="entry name" value="Histidine kinase-like ATPase, C-terminal domain"/>
    <property type="match status" value="1"/>
</dbReference>
<dbReference type="SMART" id="SM00387">
    <property type="entry name" value="HATPase_c"/>
    <property type="match status" value="1"/>
</dbReference>
<dbReference type="Pfam" id="PF00512">
    <property type="entry name" value="HisKA"/>
    <property type="match status" value="1"/>
</dbReference>
<proteinExistence type="predicted"/>
<dbReference type="PROSITE" id="PS50109">
    <property type="entry name" value="HIS_KIN"/>
    <property type="match status" value="1"/>
</dbReference>
<dbReference type="PROSITE" id="PS00108">
    <property type="entry name" value="PROTEIN_KINASE_ST"/>
    <property type="match status" value="1"/>
</dbReference>
<evidence type="ECO:0000259" key="7">
    <source>
        <dbReference type="PROSITE" id="PS50109"/>
    </source>
</evidence>
<dbReference type="SMART" id="SM00220">
    <property type="entry name" value="S_TKc"/>
    <property type="match status" value="1"/>
</dbReference>
<dbReference type="Gene3D" id="1.10.510.10">
    <property type="entry name" value="Transferase(Phosphotransferase) domain 1"/>
    <property type="match status" value="1"/>
</dbReference>
<evidence type="ECO:0000256" key="4">
    <source>
        <dbReference type="ARBA" id="ARBA00022679"/>
    </source>
</evidence>
<keyword evidence="9" id="KW-1185">Reference proteome</keyword>
<protein>
    <recommendedName>
        <fullName evidence="2">histidine kinase</fullName>
        <ecNumber evidence="2">2.7.13.3</ecNumber>
    </recommendedName>
</protein>
<comment type="catalytic activity">
    <reaction evidence="1">
        <text>ATP + protein L-histidine = ADP + protein N-phospho-L-histidine.</text>
        <dbReference type="EC" id="2.7.13.3"/>
    </reaction>
</comment>
<dbReference type="SMART" id="SM00388">
    <property type="entry name" value="HisKA"/>
    <property type="match status" value="1"/>
</dbReference>
<comment type="caution">
    <text evidence="8">The sequence shown here is derived from an EMBL/GenBank/DDBJ whole genome shotgun (WGS) entry which is preliminary data.</text>
</comment>
<dbReference type="CDD" id="cd00082">
    <property type="entry name" value="HisKA"/>
    <property type="match status" value="1"/>
</dbReference>
<dbReference type="GO" id="GO:0005524">
    <property type="term" value="F:ATP binding"/>
    <property type="evidence" value="ECO:0007669"/>
    <property type="project" value="InterPro"/>
</dbReference>
<dbReference type="Pfam" id="PF13191">
    <property type="entry name" value="AAA_16"/>
    <property type="match status" value="1"/>
</dbReference>
<dbReference type="FunFam" id="3.30.565.10:FF:000006">
    <property type="entry name" value="Sensor histidine kinase WalK"/>
    <property type="match status" value="1"/>
</dbReference>
<dbReference type="InterPro" id="IPR036097">
    <property type="entry name" value="HisK_dim/P_sf"/>
</dbReference>
<dbReference type="InterPro" id="IPR029016">
    <property type="entry name" value="GAF-like_dom_sf"/>
</dbReference>
<dbReference type="PROSITE" id="PS50011">
    <property type="entry name" value="PROTEIN_KINASE_DOM"/>
    <property type="match status" value="1"/>
</dbReference>
<dbReference type="InterPro" id="IPR000719">
    <property type="entry name" value="Prot_kinase_dom"/>
</dbReference>
<dbReference type="Pfam" id="PF00069">
    <property type="entry name" value="Pkinase"/>
    <property type="match status" value="1"/>
</dbReference>
<dbReference type="Proteomes" id="UP001151081">
    <property type="component" value="Unassembled WGS sequence"/>
</dbReference>
<dbReference type="InterPro" id="IPR003018">
    <property type="entry name" value="GAF"/>
</dbReference>
<dbReference type="InterPro" id="IPR008271">
    <property type="entry name" value="Ser/Thr_kinase_AS"/>
</dbReference>
<dbReference type="SUPFAM" id="SSF56112">
    <property type="entry name" value="Protein kinase-like (PK-like)"/>
    <property type="match status" value="1"/>
</dbReference>
<dbReference type="InterPro" id="IPR036890">
    <property type="entry name" value="HATPase_C_sf"/>
</dbReference>
<dbReference type="SUPFAM" id="SSF47384">
    <property type="entry name" value="Homodimeric domain of signal transducing histidine kinase"/>
    <property type="match status" value="1"/>
</dbReference>
<dbReference type="Pfam" id="PF01590">
    <property type="entry name" value="GAF"/>
    <property type="match status" value="2"/>
</dbReference>
<dbReference type="InterPro" id="IPR003661">
    <property type="entry name" value="HisK_dim/P_dom"/>
</dbReference>
<dbReference type="InterPro" id="IPR053159">
    <property type="entry name" value="Hybrid_Histidine_Kinase"/>
</dbReference>
<feature type="domain" description="Protein kinase" evidence="6">
    <location>
        <begin position="7"/>
        <end position="269"/>
    </location>
</feature>
<evidence type="ECO:0000259" key="6">
    <source>
        <dbReference type="PROSITE" id="PS50011"/>
    </source>
</evidence>
<dbReference type="EMBL" id="JAGTJJ010000057">
    <property type="protein sequence ID" value="MDC3987730.1"/>
    <property type="molecule type" value="Genomic_DNA"/>
</dbReference>
<dbReference type="SUPFAM" id="SSF52540">
    <property type="entry name" value="P-loop containing nucleoside triphosphate hydrolases"/>
    <property type="match status" value="1"/>
</dbReference>
<dbReference type="PANTHER" id="PTHR43642:SF1">
    <property type="entry name" value="HYBRID SIGNAL TRANSDUCTION HISTIDINE KINASE G"/>
    <property type="match status" value="1"/>
</dbReference>
<reference evidence="8 9" key="1">
    <citation type="submission" date="2021-04" db="EMBL/GenBank/DDBJ databases">
        <title>Genome analysis of Polyangium sp.</title>
        <authorList>
            <person name="Li Y."/>
            <person name="Wang J."/>
        </authorList>
    </citation>
    <scope>NUCLEOTIDE SEQUENCE [LARGE SCALE GENOMIC DNA]</scope>
    <source>
        <strain evidence="8 9">SDU14</strain>
    </source>
</reference>
<dbReference type="SMART" id="SM00065">
    <property type="entry name" value="GAF"/>
    <property type="match status" value="2"/>
</dbReference>
<evidence type="ECO:0000256" key="1">
    <source>
        <dbReference type="ARBA" id="ARBA00000085"/>
    </source>
</evidence>
<evidence type="ECO:0000256" key="5">
    <source>
        <dbReference type="ARBA" id="ARBA00022777"/>
    </source>
</evidence>
<dbReference type="PRINTS" id="PR00344">
    <property type="entry name" value="BCTRLSENSOR"/>
</dbReference>
<feature type="domain" description="Histidine kinase" evidence="7">
    <location>
        <begin position="1666"/>
        <end position="1883"/>
    </location>
</feature>
<keyword evidence="3" id="KW-0597">Phosphoprotein</keyword>
<dbReference type="Gene3D" id="3.30.450.40">
    <property type="match status" value="2"/>
</dbReference>
<dbReference type="Pfam" id="PF02518">
    <property type="entry name" value="HATPase_c"/>
    <property type="match status" value="1"/>
</dbReference>
<dbReference type="InterPro" id="IPR004358">
    <property type="entry name" value="Sig_transdc_His_kin-like_C"/>
</dbReference>
<dbReference type="PANTHER" id="PTHR43642">
    <property type="entry name" value="HYBRID SIGNAL TRANSDUCTION HISTIDINE KINASE G"/>
    <property type="match status" value="1"/>
</dbReference>
<dbReference type="InterPro" id="IPR003594">
    <property type="entry name" value="HATPase_dom"/>
</dbReference>
<evidence type="ECO:0000256" key="3">
    <source>
        <dbReference type="ARBA" id="ARBA00022553"/>
    </source>
</evidence>
<evidence type="ECO:0000313" key="8">
    <source>
        <dbReference type="EMBL" id="MDC3987730.1"/>
    </source>
</evidence>
<keyword evidence="5" id="KW-0418">Kinase</keyword>
<name>A0A9X3XE31_9BACT</name>
<dbReference type="SUPFAM" id="SSF55781">
    <property type="entry name" value="GAF domain-like"/>
    <property type="match status" value="2"/>
</dbReference>
<dbReference type="CDD" id="cd14014">
    <property type="entry name" value="STKc_PknB_like"/>
    <property type="match status" value="1"/>
</dbReference>
<dbReference type="CDD" id="cd00075">
    <property type="entry name" value="HATPase"/>
    <property type="match status" value="1"/>
</dbReference>